<feature type="chain" id="PRO_5020916828" description="Zn-dependent hydrolase" evidence="2">
    <location>
        <begin position="24"/>
        <end position="233"/>
    </location>
</feature>
<evidence type="ECO:0000313" key="3">
    <source>
        <dbReference type="EMBL" id="QBE64124.1"/>
    </source>
</evidence>
<gene>
    <name evidence="3" type="ORF">EWM63_14990</name>
</gene>
<evidence type="ECO:0000256" key="2">
    <source>
        <dbReference type="SAM" id="SignalP"/>
    </source>
</evidence>
<dbReference type="KEGG" id="plue:EWM63_14990"/>
<evidence type="ECO:0000313" key="4">
    <source>
        <dbReference type="Proteomes" id="UP000290637"/>
    </source>
</evidence>
<proteinExistence type="predicted"/>
<keyword evidence="2" id="KW-0732">Signal</keyword>
<reference evidence="3 4" key="1">
    <citation type="submission" date="2019-02" db="EMBL/GenBank/DDBJ databases">
        <title>Draft Genome Sequences of Six Type Strains of the Genus Massilia.</title>
        <authorList>
            <person name="Miess H."/>
            <person name="Frediansyhah A."/>
            <person name="Gross H."/>
        </authorList>
    </citation>
    <scope>NUCLEOTIDE SEQUENCE [LARGE SCALE GENOMIC DNA]</scope>
    <source>
        <strain evidence="3 4">DSM 17473</strain>
    </source>
</reference>
<accession>A0A4P6KYZ9</accession>
<dbReference type="RefSeq" id="WP_130187244.1">
    <property type="nucleotide sequence ID" value="NZ_CP035913.1"/>
</dbReference>
<dbReference type="InterPro" id="IPR036866">
    <property type="entry name" value="RibonucZ/Hydroxyglut_hydro"/>
</dbReference>
<feature type="signal peptide" evidence="2">
    <location>
        <begin position="1"/>
        <end position="23"/>
    </location>
</feature>
<feature type="region of interest" description="Disordered" evidence="1">
    <location>
        <begin position="209"/>
        <end position="233"/>
    </location>
</feature>
<evidence type="ECO:0008006" key="5">
    <source>
        <dbReference type="Google" id="ProtNLM"/>
    </source>
</evidence>
<dbReference type="Gene3D" id="3.60.15.10">
    <property type="entry name" value="Ribonuclease Z/Hydroxyacylglutathione hydrolase-like"/>
    <property type="match status" value="1"/>
</dbReference>
<dbReference type="SUPFAM" id="SSF56281">
    <property type="entry name" value="Metallo-hydrolase/oxidoreductase"/>
    <property type="match status" value="1"/>
</dbReference>
<dbReference type="EMBL" id="CP035913">
    <property type="protein sequence ID" value="QBE64124.1"/>
    <property type="molecule type" value="Genomic_DNA"/>
</dbReference>
<dbReference type="OrthoDB" id="8751137at2"/>
<keyword evidence="4" id="KW-1185">Reference proteome</keyword>
<sequence>MKTPLTLCSPLLPLLLSATLAHAADVPRYRLTIPSGAARQDPGGMVQFFGTATALLRVRGLSVLIDPGTDGGTLPPDMAGADLVLLSNPDWHGVGAAAWSARPVVAMTGTAERLRSHGIHSVYPLDTWEGMTVRKGDTRLRVTSMPDPGGTRPAMMAAMLDFGPSCRVLVNHGDLSAFEIGLIPQRFPGARLALLRQAGTPLLLAMEKNGREPVPEHPVARGEPYRFGSPTCQ</sequence>
<feature type="compositionally biased region" description="Basic and acidic residues" evidence="1">
    <location>
        <begin position="209"/>
        <end position="224"/>
    </location>
</feature>
<dbReference type="AlphaFoldDB" id="A0A4P6KYZ9"/>
<evidence type="ECO:0000256" key="1">
    <source>
        <dbReference type="SAM" id="MobiDB-lite"/>
    </source>
</evidence>
<organism evidence="3 4">
    <name type="scientific">Pseudoduganella lutea</name>
    <dbReference type="NCBI Taxonomy" id="321985"/>
    <lineage>
        <taxon>Bacteria</taxon>
        <taxon>Pseudomonadati</taxon>
        <taxon>Pseudomonadota</taxon>
        <taxon>Betaproteobacteria</taxon>
        <taxon>Burkholderiales</taxon>
        <taxon>Oxalobacteraceae</taxon>
        <taxon>Telluria group</taxon>
        <taxon>Pseudoduganella</taxon>
    </lineage>
</organism>
<name>A0A4P6KYZ9_9BURK</name>
<protein>
    <recommendedName>
        <fullName evidence="5">Zn-dependent hydrolase</fullName>
    </recommendedName>
</protein>
<dbReference type="Proteomes" id="UP000290637">
    <property type="component" value="Chromosome"/>
</dbReference>